<dbReference type="AlphaFoldDB" id="A0A1Y2AL20"/>
<feature type="compositionally biased region" description="Polar residues" evidence="6">
    <location>
        <begin position="268"/>
        <end position="279"/>
    </location>
</feature>
<keyword evidence="1" id="KW-0677">Repeat</keyword>
<dbReference type="Gene3D" id="1.25.40.10">
    <property type="entry name" value="Tetratricopeptide repeat domain"/>
    <property type="match status" value="1"/>
</dbReference>
<evidence type="ECO:0000259" key="7">
    <source>
        <dbReference type="Pfam" id="PF13877"/>
    </source>
</evidence>
<feature type="compositionally biased region" description="Pro residues" evidence="6">
    <location>
        <begin position="296"/>
        <end position="323"/>
    </location>
</feature>
<dbReference type="EMBL" id="MCFC01000085">
    <property type="protein sequence ID" value="ORY22980.1"/>
    <property type="molecule type" value="Genomic_DNA"/>
</dbReference>
<feature type="compositionally biased region" description="Low complexity" evidence="6">
    <location>
        <begin position="161"/>
        <end position="173"/>
    </location>
</feature>
<organism evidence="8 9">
    <name type="scientific">Naematelia encephala</name>
    <dbReference type="NCBI Taxonomy" id="71784"/>
    <lineage>
        <taxon>Eukaryota</taxon>
        <taxon>Fungi</taxon>
        <taxon>Dikarya</taxon>
        <taxon>Basidiomycota</taxon>
        <taxon>Agaricomycotina</taxon>
        <taxon>Tremellomycetes</taxon>
        <taxon>Tremellales</taxon>
        <taxon>Naemateliaceae</taxon>
        <taxon>Naematelia</taxon>
    </lineage>
</organism>
<dbReference type="InterPro" id="IPR051966">
    <property type="entry name" value="RPAP3"/>
</dbReference>
<proteinExistence type="inferred from homology"/>
<dbReference type="PROSITE" id="PS50005">
    <property type="entry name" value="TPR"/>
    <property type="match status" value="2"/>
</dbReference>
<protein>
    <recommendedName>
        <fullName evidence="4">RNA polymerase II-associated protein 3</fullName>
    </recommendedName>
</protein>
<feature type="domain" description="RNA-polymerase II-associated protein 3-like C-terminal" evidence="7">
    <location>
        <begin position="357"/>
        <end position="439"/>
    </location>
</feature>
<feature type="compositionally biased region" description="Low complexity" evidence="6">
    <location>
        <begin position="280"/>
        <end position="295"/>
    </location>
</feature>
<name>A0A1Y2AL20_9TREE</name>
<keyword evidence="2 5" id="KW-0802">TPR repeat</keyword>
<feature type="repeat" description="TPR" evidence="5">
    <location>
        <begin position="44"/>
        <end position="77"/>
    </location>
</feature>
<dbReference type="Proteomes" id="UP000193986">
    <property type="component" value="Unassembled WGS sequence"/>
</dbReference>
<keyword evidence="9" id="KW-1185">Reference proteome</keyword>
<dbReference type="Pfam" id="PF13181">
    <property type="entry name" value="TPR_8"/>
    <property type="match status" value="1"/>
</dbReference>
<dbReference type="SMART" id="SM00028">
    <property type="entry name" value="TPR"/>
    <property type="match status" value="3"/>
</dbReference>
<feature type="compositionally biased region" description="Pro residues" evidence="6">
    <location>
        <begin position="209"/>
        <end position="221"/>
    </location>
</feature>
<dbReference type="InterPro" id="IPR013105">
    <property type="entry name" value="TPR_2"/>
</dbReference>
<dbReference type="Pfam" id="PF07719">
    <property type="entry name" value="TPR_2"/>
    <property type="match status" value="1"/>
</dbReference>
<evidence type="ECO:0000313" key="8">
    <source>
        <dbReference type="EMBL" id="ORY22980.1"/>
    </source>
</evidence>
<dbReference type="PANTHER" id="PTHR46423:SF1">
    <property type="entry name" value="RNA POLYMERASE II-ASSOCIATED PROTEIN 3"/>
    <property type="match status" value="1"/>
</dbReference>
<dbReference type="PROSITE" id="PS50293">
    <property type="entry name" value="TPR_REGION"/>
    <property type="match status" value="1"/>
</dbReference>
<feature type="compositionally biased region" description="Pro residues" evidence="6">
    <location>
        <begin position="174"/>
        <end position="192"/>
    </location>
</feature>
<evidence type="ECO:0000256" key="2">
    <source>
        <dbReference type="ARBA" id="ARBA00022803"/>
    </source>
</evidence>
<accession>A0A1Y2AL20</accession>
<evidence type="ECO:0000256" key="1">
    <source>
        <dbReference type="ARBA" id="ARBA00022737"/>
    </source>
</evidence>
<dbReference type="OrthoDB" id="629492at2759"/>
<feature type="region of interest" description="Disordered" evidence="6">
    <location>
        <begin position="156"/>
        <end position="353"/>
    </location>
</feature>
<dbReference type="InterPro" id="IPR011990">
    <property type="entry name" value="TPR-like_helical_dom_sf"/>
</dbReference>
<sequence>MSVIPNSAKSDKARIEGNASFKKGRWAEAIGHYTNAALLSPKDPIALTNRSAAYLKLDKYEDALRDTSKALELDPVNLKALYRRSLARKGLGQLSEASDDLELVLKLDPNNDTALSELEEIKVSLQKLKASESSKKKNNIYSPPRATASISEINDSENDLASSTLKPTSTLPPTTIPTPTPMSAPTPTPTSKPTPASTLPVSASRSKPTPTPTSKPTPAPSPTSKASPTPTPSTASSNSFTALRQSRQVRKTFANGSSKPLESEVTARNKQSVSAHSPAQTTIQRSSITQSTPEPTSIPKPIPAPTSIPKPAPTPTPKHPSPEPTSKHPSPTSEPLLLPSPPSDPASTSPGTGLHLVRHLSSLPPPSAWKYLSYYPARNIPIILSPLLEPDVLGQLLLALREGSNGSSEDRERVQEIMLGLRKTQRFTMNMAMLSAFEKQAAQHAWMLSGHGDWP</sequence>
<feature type="compositionally biased region" description="Low complexity" evidence="6">
    <location>
        <begin position="327"/>
        <end position="337"/>
    </location>
</feature>
<feature type="compositionally biased region" description="Low complexity" evidence="6">
    <location>
        <begin position="222"/>
        <end position="237"/>
    </location>
</feature>
<feature type="repeat" description="TPR" evidence="5">
    <location>
        <begin position="78"/>
        <end position="111"/>
    </location>
</feature>
<dbReference type="InterPro" id="IPR019734">
    <property type="entry name" value="TPR_rpt"/>
</dbReference>
<evidence type="ECO:0000313" key="9">
    <source>
        <dbReference type="Proteomes" id="UP000193986"/>
    </source>
</evidence>
<comment type="caution">
    <text evidence="8">The sequence shown here is derived from an EMBL/GenBank/DDBJ whole genome shotgun (WGS) entry which is preliminary data.</text>
</comment>
<dbReference type="SUPFAM" id="SSF48452">
    <property type="entry name" value="TPR-like"/>
    <property type="match status" value="1"/>
</dbReference>
<evidence type="ECO:0000256" key="4">
    <source>
        <dbReference type="ARBA" id="ARBA00040133"/>
    </source>
</evidence>
<evidence type="ECO:0000256" key="5">
    <source>
        <dbReference type="PROSITE-ProRule" id="PRU00339"/>
    </source>
</evidence>
<reference evidence="8 9" key="1">
    <citation type="submission" date="2016-07" db="EMBL/GenBank/DDBJ databases">
        <title>Pervasive Adenine N6-methylation of Active Genes in Fungi.</title>
        <authorList>
            <consortium name="DOE Joint Genome Institute"/>
            <person name="Mondo S.J."/>
            <person name="Dannebaum R.O."/>
            <person name="Kuo R.C."/>
            <person name="Labutti K."/>
            <person name="Haridas S."/>
            <person name="Kuo A."/>
            <person name="Salamov A."/>
            <person name="Ahrendt S.R."/>
            <person name="Lipzen A."/>
            <person name="Sullivan W."/>
            <person name="Andreopoulos W.B."/>
            <person name="Clum A."/>
            <person name="Lindquist E."/>
            <person name="Daum C."/>
            <person name="Ramamoorthy G.K."/>
            <person name="Gryganskyi A."/>
            <person name="Culley D."/>
            <person name="Magnuson J.K."/>
            <person name="James T.Y."/>
            <person name="O'Malley M.A."/>
            <person name="Stajich J.E."/>
            <person name="Spatafora J.W."/>
            <person name="Visel A."/>
            <person name="Grigoriev I.V."/>
        </authorList>
    </citation>
    <scope>NUCLEOTIDE SEQUENCE [LARGE SCALE GENOMIC DNA]</scope>
    <source>
        <strain evidence="8 9">68-887.2</strain>
    </source>
</reference>
<evidence type="ECO:0000256" key="3">
    <source>
        <dbReference type="ARBA" id="ARBA00038275"/>
    </source>
</evidence>
<dbReference type="InterPro" id="IPR025986">
    <property type="entry name" value="RPAP3-like_C"/>
</dbReference>
<dbReference type="Pfam" id="PF13877">
    <property type="entry name" value="RPAP3_C"/>
    <property type="match status" value="1"/>
</dbReference>
<gene>
    <name evidence="8" type="ORF">BCR39DRAFT_367067</name>
</gene>
<dbReference type="GO" id="GO:0101031">
    <property type="term" value="C:protein folding chaperone complex"/>
    <property type="evidence" value="ECO:0007669"/>
    <property type="project" value="TreeGrafter"/>
</dbReference>
<comment type="similarity">
    <text evidence="3">Belongs to the RPAP3 family.</text>
</comment>
<dbReference type="STRING" id="71784.A0A1Y2AL20"/>
<evidence type="ECO:0000256" key="6">
    <source>
        <dbReference type="SAM" id="MobiDB-lite"/>
    </source>
</evidence>
<dbReference type="PANTHER" id="PTHR46423">
    <property type="entry name" value="RNA POLYMERASE II-ASSOCIATED PROTEIN 3"/>
    <property type="match status" value="1"/>
</dbReference>
<feature type="compositionally biased region" description="Low complexity" evidence="6">
    <location>
        <begin position="193"/>
        <end position="208"/>
    </location>
</feature>
<dbReference type="InParanoid" id="A0A1Y2AL20"/>